<dbReference type="Proteomes" id="UP000050783">
    <property type="component" value="Unassembled WGS sequence"/>
</dbReference>
<evidence type="ECO:0000313" key="2">
    <source>
        <dbReference type="Proteomes" id="UP000050783"/>
    </source>
</evidence>
<organism evidence="1 2">
    <name type="scientific">Ruegeria atlantica</name>
    <dbReference type="NCBI Taxonomy" id="81569"/>
    <lineage>
        <taxon>Bacteria</taxon>
        <taxon>Pseudomonadati</taxon>
        <taxon>Pseudomonadota</taxon>
        <taxon>Alphaproteobacteria</taxon>
        <taxon>Rhodobacterales</taxon>
        <taxon>Roseobacteraceae</taxon>
        <taxon>Ruegeria</taxon>
    </lineage>
</organism>
<reference evidence="1 2" key="1">
    <citation type="submission" date="2015-09" db="EMBL/GenBank/DDBJ databases">
        <authorList>
            <consortium name="Swine Surveillance"/>
        </authorList>
    </citation>
    <scope>NUCLEOTIDE SEQUENCE [LARGE SCALE GENOMIC DNA]</scope>
    <source>
        <strain evidence="1 2">CECT 4292</strain>
    </source>
</reference>
<name>A0A0P1EF98_9RHOB</name>
<evidence type="ECO:0000313" key="1">
    <source>
        <dbReference type="EMBL" id="CUH48744.1"/>
    </source>
</evidence>
<dbReference type="AlphaFoldDB" id="A0A0P1EF98"/>
<accession>A0A0P1EF98</accession>
<protein>
    <submittedName>
        <fullName evidence="1">Uncharacterized protein</fullName>
    </submittedName>
</protein>
<sequence length="197" mass="21908">MQDWSDISLPGTIRRVFKLDSEVLPSPDPLSITLPTFDVDLVIATQCPVESQSLGPVHKVGKAVDLIVIATAWKGLQFAFERRQPGRVCRQVHLALFDRTARGLEPGFLVLVRSNAVIAPAVITKQFVQKRFARSGILDQNSIRIPIADKLQCLGFQVWVVHLPAPDVEKVLSDEFEPVSVCHGNREPIRNKVDATR</sequence>
<proteinExistence type="predicted"/>
<gene>
    <name evidence="1" type="ORF">RUA4292_02933</name>
</gene>
<dbReference type="EMBL" id="CYPU01000043">
    <property type="protein sequence ID" value="CUH48744.1"/>
    <property type="molecule type" value="Genomic_DNA"/>
</dbReference>